<keyword evidence="2" id="KW-1185">Reference proteome</keyword>
<accession>A0A8X7C2V8</accession>
<dbReference type="EMBL" id="BMAV01007647">
    <property type="protein sequence ID" value="GFY50704.1"/>
    <property type="molecule type" value="Genomic_DNA"/>
</dbReference>
<evidence type="ECO:0000313" key="2">
    <source>
        <dbReference type="Proteomes" id="UP000886998"/>
    </source>
</evidence>
<dbReference type="AlphaFoldDB" id="A0A8X7C2V8"/>
<proteinExistence type="predicted"/>
<reference evidence="1" key="1">
    <citation type="submission" date="2020-08" db="EMBL/GenBank/DDBJ databases">
        <title>Multicomponent nature underlies the extraordinary mechanical properties of spider dragline silk.</title>
        <authorList>
            <person name="Kono N."/>
            <person name="Nakamura H."/>
            <person name="Mori M."/>
            <person name="Yoshida Y."/>
            <person name="Ohtoshi R."/>
            <person name="Malay A.D."/>
            <person name="Moran D.A.P."/>
            <person name="Tomita M."/>
            <person name="Numata K."/>
            <person name="Arakawa K."/>
        </authorList>
    </citation>
    <scope>NUCLEOTIDE SEQUENCE</scope>
</reference>
<comment type="caution">
    <text evidence="1">The sequence shown here is derived from an EMBL/GenBank/DDBJ whole genome shotgun (WGS) entry which is preliminary data.</text>
</comment>
<sequence length="146" mass="17195">MQIWTFTKCPISTSMYRVFRSQGIDVVYRGRYEVSRGSSTSYKVQVRQRDFFGDISVRNVEAQIEVKIFVDGDQPTLTNLLLLGKGDFRKEFQYNNAHENRFYNRLFVPFHEISQPFYKKSSYVLQQIFYGPLRSTLERAVASVSY</sequence>
<protein>
    <submittedName>
        <fullName evidence="1">Uncharacterized protein</fullName>
    </submittedName>
</protein>
<dbReference type="OrthoDB" id="6418357at2759"/>
<organism evidence="1 2">
    <name type="scientific">Trichonephila inaurata madagascariensis</name>
    <dbReference type="NCBI Taxonomy" id="2747483"/>
    <lineage>
        <taxon>Eukaryota</taxon>
        <taxon>Metazoa</taxon>
        <taxon>Ecdysozoa</taxon>
        <taxon>Arthropoda</taxon>
        <taxon>Chelicerata</taxon>
        <taxon>Arachnida</taxon>
        <taxon>Araneae</taxon>
        <taxon>Araneomorphae</taxon>
        <taxon>Entelegynae</taxon>
        <taxon>Araneoidea</taxon>
        <taxon>Nephilidae</taxon>
        <taxon>Trichonephila</taxon>
        <taxon>Trichonephila inaurata</taxon>
    </lineage>
</organism>
<gene>
    <name evidence="1" type="primary">NCL1_34908</name>
    <name evidence="1" type="ORF">TNIN_402811</name>
</gene>
<evidence type="ECO:0000313" key="1">
    <source>
        <dbReference type="EMBL" id="GFY50704.1"/>
    </source>
</evidence>
<name>A0A8X7C2V8_9ARAC</name>
<dbReference type="Proteomes" id="UP000886998">
    <property type="component" value="Unassembled WGS sequence"/>
</dbReference>